<dbReference type="EMBL" id="KN817671">
    <property type="protein sequence ID" value="KJA14631.1"/>
    <property type="molecule type" value="Genomic_DNA"/>
</dbReference>
<feature type="domain" description="GAG-pre-integrase" evidence="1">
    <location>
        <begin position="2"/>
        <end position="61"/>
    </location>
</feature>
<dbReference type="InterPro" id="IPR025724">
    <property type="entry name" value="GAG-pre-integrase_dom"/>
</dbReference>
<name>A0A0D2NDF3_HYPSF</name>
<evidence type="ECO:0000259" key="1">
    <source>
        <dbReference type="Pfam" id="PF13976"/>
    </source>
</evidence>
<dbReference type="Proteomes" id="UP000054270">
    <property type="component" value="Unassembled WGS sequence"/>
</dbReference>
<dbReference type="OrthoDB" id="7691805at2759"/>
<dbReference type="AlphaFoldDB" id="A0A0D2NDF3"/>
<organism evidence="2 3">
    <name type="scientific">Hypholoma sublateritium (strain FD-334 SS-4)</name>
    <dbReference type="NCBI Taxonomy" id="945553"/>
    <lineage>
        <taxon>Eukaryota</taxon>
        <taxon>Fungi</taxon>
        <taxon>Dikarya</taxon>
        <taxon>Basidiomycota</taxon>
        <taxon>Agaricomycotina</taxon>
        <taxon>Agaricomycetes</taxon>
        <taxon>Agaricomycetidae</taxon>
        <taxon>Agaricales</taxon>
        <taxon>Agaricineae</taxon>
        <taxon>Strophariaceae</taxon>
        <taxon>Hypholoma</taxon>
    </lineage>
</organism>
<sequence length="119" mass="13416">MQSVSAYVAAVSSNLRTWHCRMAHINLRAIRNMIHKDMVEGLSINGIHEYNNVYEGCVLGKLHWLPFPKASMTTYKLMDLIAMDLTGPMSVLTWGRAQLVCTCCCGNFHATTGWTSFKF</sequence>
<reference evidence="3" key="1">
    <citation type="submission" date="2014-04" db="EMBL/GenBank/DDBJ databases">
        <title>Evolutionary Origins and Diversification of the Mycorrhizal Mutualists.</title>
        <authorList>
            <consortium name="DOE Joint Genome Institute"/>
            <consortium name="Mycorrhizal Genomics Consortium"/>
            <person name="Kohler A."/>
            <person name="Kuo A."/>
            <person name="Nagy L.G."/>
            <person name="Floudas D."/>
            <person name="Copeland A."/>
            <person name="Barry K.W."/>
            <person name="Cichocki N."/>
            <person name="Veneault-Fourrey C."/>
            <person name="LaButti K."/>
            <person name="Lindquist E.A."/>
            <person name="Lipzen A."/>
            <person name="Lundell T."/>
            <person name="Morin E."/>
            <person name="Murat C."/>
            <person name="Riley R."/>
            <person name="Ohm R."/>
            <person name="Sun H."/>
            <person name="Tunlid A."/>
            <person name="Henrissat B."/>
            <person name="Grigoriev I.V."/>
            <person name="Hibbett D.S."/>
            <person name="Martin F."/>
        </authorList>
    </citation>
    <scope>NUCLEOTIDE SEQUENCE [LARGE SCALE GENOMIC DNA]</scope>
    <source>
        <strain evidence="3">FD-334 SS-4</strain>
    </source>
</reference>
<protein>
    <recommendedName>
        <fullName evidence="1">GAG-pre-integrase domain-containing protein</fullName>
    </recommendedName>
</protein>
<dbReference type="Pfam" id="PF13976">
    <property type="entry name" value="gag_pre-integrs"/>
    <property type="match status" value="1"/>
</dbReference>
<dbReference type="STRING" id="945553.A0A0D2NDF3"/>
<evidence type="ECO:0000313" key="2">
    <source>
        <dbReference type="EMBL" id="KJA14631.1"/>
    </source>
</evidence>
<evidence type="ECO:0000313" key="3">
    <source>
        <dbReference type="Proteomes" id="UP000054270"/>
    </source>
</evidence>
<proteinExistence type="predicted"/>
<gene>
    <name evidence="2" type="ORF">HYPSUDRAFT_150113</name>
</gene>
<keyword evidence="3" id="KW-1185">Reference proteome</keyword>
<accession>A0A0D2NDF3</accession>